<dbReference type="AlphaFoldDB" id="A0A9D4R399"/>
<organism evidence="2 3">
    <name type="scientific">Dreissena polymorpha</name>
    <name type="common">Zebra mussel</name>
    <name type="synonym">Mytilus polymorpha</name>
    <dbReference type="NCBI Taxonomy" id="45954"/>
    <lineage>
        <taxon>Eukaryota</taxon>
        <taxon>Metazoa</taxon>
        <taxon>Spiralia</taxon>
        <taxon>Lophotrochozoa</taxon>
        <taxon>Mollusca</taxon>
        <taxon>Bivalvia</taxon>
        <taxon>Autobranchia</taxon>
        <taxon>Heteroconchia</taxon>
        <taxon>Euheterodonta</taxon>
        <taxon>Imparidentia</taxon>
        <taxon>Neoheterodontei</taxon>
        <taxon>Myida</taxon>
        <taxon>Dreissenoidea</taxon>
        <taxon>Dreissenidae</taxon>
        <taxon>Dreissena</taxon>
    </lineage>
</organism>
<reference evidence="2" key="1">
    <citation type="journal article" date="2019" name="bioRxiv">
        <title>The Genome of the Zebra Mussel, Dreissena polymorpha: A Resource for Invasive Species Research.</title>
        <authorList>
            <person name="McCartney M.A."/>
            <person name="Auch B."/>
            <person name="Kono T."/>
            <person name="Mallez S."/>
            <person name="Zhang Y."/>
            <person name="Obille A."/>
            <person name="Becker A."/>
            <person name="Abrahante J.E."/>
            <person name="Garbe J."/>
            <person name="Badalamenti J.P."/>
            <person name="Herman A."/>
            <person name="Mangelson H."/>
            <person name="Liachko I."/>
            <person name="Sullivan S."/>
            <person name="Sone E.D."/>
            <person name="Koren S."/>
            <person name="Silverstein K.A.T."/>
            <person name="Beckman K.B."/>
            <person name="Gohl D.M."/>
        </authorList>
    </citation>
    <scope>NUCLEOTIDE SEQUENCE</scope>
    <source>
        <strain evidence="2">Duluth1</strain>
        <tissue evidence="2">Whole animal</tissue>
    </source>
</reference>
<accession>A0A9D4R399</accession>
<name>A0A9D4R399_DREPO</name>
<sequence length="50" mass="5685">MKRGRLETPGSRDLDADAKQMGQTWGQLEMLAQNRDAWRKLVGGPQAKMR</sequence>
<comment type="caution">
    <text evidence="2">The sequence shown here is derived from an EMBL/GenBank/DDBJ whole genome shotgun (WGS) entry which is preliminary data.</text>
</comment>
<evidence type="ECO:0000313" key="3">
    <source>
        <dbReference type="Proteomes" id="UP000828390"/>
    </source>
</evidence>
<feature type="compositionally biased region" description="Basic and acidic residues" evidence="1">
    <location>
        <begin position="1"/>
        <end position="18"/>
    </location>
</feature>
<dbReference type="EMBL" id="JAIWYP010000003">
    <property type="protein sequence ID" value="KAH3853334.1"/>
    <property type="molecule type" value="Genomic_DNA"/>
</dbReference>
<keyword evidence="3" id="KW-1185">Reference proteome</keyword>
<evidence type="ECO:0000313" key="2">
    <source>
        <dbReference type="EMBL" id="KAH3853334.1"/>
    </source>
</evidence>
<protein>
    <submittedName>
        <fullName evidence="2">Uncharacterized protein</fullName>
    </submittedName>
</protein>
<reference evidence="2" key="2">
    <citation type="submission" date="2020-11" db="EMBL/GenBank/DDBJ databases">
        <authorList>
            <person name="McCartney M.A."/>
            <person name="Auch B."/>
            <person name="Kono T."/>
            <person name="Mallez S."/>
            <person name="Becker A."/>
            <person name="Gohl D.M."/>
            <person name="Silverstein K.A.T."/>
            <person name="Koren S."/>
            <person name="Bechman K.B."/>
            <person name="Herman A."/>
            <person name="Abrahante J.E."/>
            <person name="Garbe J."/>
        </authorList>
    </citation>
    <scope>NUCLEOTIDE SEQUENCE</scope>
    <source>
        <strain evidence="2">Duluth1</strain>
        <tissue evidence="2">Whole animal</tissue>
    </source>
</reference>
<evidence type="ECO:0000256" key="1">
    <source>
        <dbReference type="SAM" id="MobiDB-lite"/>
    </source>
</evidence>
<proteinExistence type="predicted"/>
<feature type="region of interest" description="Disordered" evidence="1">
    <location>
        <begin position="1"/>
        <end position="20"/>
    </location>
</feature>
<dbReference type="Proteomes" id="UP000828390">
    <property type="component" value="Unassembled WGS sequence"/>
</dbReference>
<gene>
    <name evidence="2" type="ORF">DPMN_095856</name>
</gene>